<comment type="caution">
    <text evidence="1">The sequence shown here is derived from an EMBL/GenBank/DDBJ whole genome shotgun (WGS) entry which is preliminary data.</text>
</comment>
<dbReference type="CDD" id="cd12105">
    <property type="entry name" value="HmuY"/>
    <property type="match status" value="1"/>
</dbReference>
<dbReference type="Pfam" id="PF14064">
    <property type="entry name" value="HmuY"/>
    <property type="match status" value="1"/>
</dbReference>
<evidence type="ECO:0008006" key="3">
    <source>
        <dbReference type="Google" id="ProtNLM"/>
    </source>
</evidence>
<protein>
    <recommendedName>
        <fullName evidence="3">HmuY protein</fullName>
    </recommendedName>
</protein>
<dbReference type="EMBL" id="JAAMPU010000106">
    <property type="protein sequence ID" value="NMH28511.1"/>
    <property type="molecule type" value="Genomic_DNA"/>
</dbReference>
<sequence>MKKIILLSLLTVFIAGCSSDNDSDQRTNVEPVTRQIVVDQTGSLTDPVTRYYSLETGLEVTDGSGNWDIAFRRTDIYLNGGTSGSGSVKGQPLASGITYANLDEAPENGYFYDGEGDEMDELGSAEMDNKVFTNWYNYNLETHLVEPKPQVYAIYTNSGKYAKLELQSYVSGAYQLRYTIQPGGLRSFVTD</sequence>
<dbReference type="Proteomes" id="UP000712080">
    <property type="component" value="Unassembled WGS sequence"/>
</dbReference>
<dbReference type="PROSITE" id="PS51257">
    <property type="entry name" value="PROKAR_LIPOPROTEIN"/>
    <property type="match status" value="1"/>
</dbReference>
<proteinExistence type="predicted"/>
<dbReference type="InterPro" id="IPR025921">
    <property type="entry name" value="HmuY"/>
</dbReference>
<dbReference type="RefSeq" id="WP_169527623.1">
    <property type="nucleotide sequence ID" value="NZ_JAAMPU010000106.1"/>
</dbReference>
<accession>A0A972JGS7</accession>
<reference evidence="1" key="1">
    <citation type="submission" date="2020-02" db="EMBL/GenBank/DDBJ databases">
        <title>Flavobacterium sp. genome.</title>
        <authorList>
            <person name="Jung H.S."/>
            <person name="Baek J.H."/>
            <person name="Jeon C.O."/>
        </authorList>
    </citation>
    <scope>NUCLEOTIDE SEQUENCE</scope>
    <source>
        <strain evidence="1">SE-s28</strain>
    </source>
</reference>
<evidence type="ECO:0000313" key="1">
    <source>
        <dbReference type="EMBL" id="NMH28511.1"/>
    </source>
</evidence>
<organism evidence="1 2">
    <name type="scientific">Flavobacterium silvaticum</name>
    <dbReference type="NCBI Taxonomy" id="1852020"/>
    <lineage>
        <taxon>Bacteria</taxon>
        <taxon>Pseudomonadati</taxon>
        <taxon>Bacteroidota</taxon>
        <taxon>Flavobacteriia</taxon>
        <taxon>Flavobacteriales</taxon>
        <taxon>Flavobacteriaceae</taxon>
        <taxon>Flavobacterium</taxon>
    </lineage>
</organism>
<name>A0A972JGS7_9FLAO</name>
<evidence type="ECO:0000313" key="2">
    <source>
        <dbReference type="Proteomes" id="UP000712080"/>
    </source>
</evidence>
<gene>
    <name evidence="1" type="ORF">G6047_10755</name>
</gene>
<dbReference type="AlphaFoldDB" id="A0A972JGS7"/>
<keyword evidence="2" id="KW-1185">Reference proteome</keyword>